<proteinExistence type="predicted"/>
<evidence type="ECO:0000313" key="2">
    <source>
        <dbReference type="EMBL" id="KTD07920.1"/>
    </source>
</evidence>
<reference evidence="2 3" key="1">
    <citation type="submission" date="2015-11" db="EMBL/GenBank/DDBJ databases">
        <title>Genomic analysis of 38 Legionella species identifies large and diverse effector repertoires.</title>
        <authorList>
            <person name="Burstein D."/>
            <person name="Amaro F."/>
            <person name="Zusman T."/>
            <person name="Lifshitz Z."/>
            <person name="Cohen O."/>
            <person name="Gilbert J.A."/>
            <person name="Pupko T."/>
            <person name="Shuman H.A."/>
            <person name="Segal G."/>
        </authorList>
    </citation>
    <scope>NUCLEOTIDE SEQUENCE [LARGE SCALE GENOMIC DNA]</scope>
    <source>
        <strain evidence="2 3">JA-26-G1-E2</strain>
    </source>
</reference>
<feature type="transmembrane region" description="Helical" evidence="1">
    <location>
        <begin position="199"/>
        <end position="220"/>
    </location>
</feature>
<feature type="transmembrane region" description="Helical" evidence="1">
    <location>
        <begin position="281"/>
        <end position="299"/>
    </location>
</feature>
<feature type="transmembrane region" description="Helical" evidence="1">
    <location>
        <begin position="373"/>
        <end position="391"/>
    </location>
</feature>
<evidence type="ECO:0000313" key="3">
    <source>
        <dbReference type="Proteomes" id="UP000054715"/>
    </source>
</evidence>
<dbReference type="OrthoDB" id="5646800at2"/>
<name>A0A0W0UJ43_9GAMM</name>
<dbReference type="Proteomes" id="UP000054715">
    <property type="component" value="Unassembled WGS sequence"/>
</dbReference>
<dbReference type="EMBL" id="LNYG01000013">
    <property type="protein sequence ID" value="KTD07920.1"/>
    <property type="molecule type" value="Genomic_DNA"/>
</dbReference>
<dbReference type="STRING" id="455.Ljam_2115"/>
<dbReference type="RefSeq" id="WP_058449992.1">
    <property type="nucleotide sequence ID" value="NZ_CAAAJF010000002.1"/>
</dbReference>
<keyword evidence="1" id="KW-0472">Membrane</keyword>
<keyword evidence="1" id="KW-1133">Transmembrane helix</keyword>
<evidence type="ECO:0008006" key="4">
    <source>
        <dbReference type="Google" id="ProtNLM"/>
    </source>
</evidence>
<comment type="caution">
    <text evidence="2">The sequence shown here is derived from an EMBL/GenBank/DDBJ whole genome shotgun (WGS) entry which is preliminary data.</text>
</comment>
<evidence type="ECO:0000256" key="1">
    <source>
        <dbReference type="SAM" id="Phobius"/>
    </source>
</evidence>
<organism evidence="2 3">
    <name type="scientific">Legionella jamestowniensis</name>
    <dbReference type="NCBI Taxonomy" id="455"/>
    <lineage>
        <taxon>Bacteria</taxon>
        <taxon>Pseudomonadati</taxon>
        <taxon>Pseudomonadota</taxon>
        <taxon>Gammaproteobacteria</taxon>
        <taxon>Legionellales</taxon>
        <taxon>Legionellaceae</taxon>
        <taxon>Legionella</taxon>
    </lineage>
</organism>
<protein>
    <recommendedName>
        <fullName evidence="4">Coiled-coil protein</fullName>
    </recommendedName>
</protein>
<feature type="transmembrane region" description="Helical" evidence="1">
    <location>
        <begin position="169"/>
        <end position="187"/>
    </location>
</feature>
<accession>A0A0W0UJ43</accession>
<feature type="transmembrane region" description="Helical" evidence="1">
    <location>
        <begin position="348"/>
        <end position="367"/>
    </location>
</feature>
<dbReference type="AlphaFoldDB" id="A0A0W0UJ43"/>
<sequence>MTAVLRRLQSHIGYTITEKVGQELPQWEFSHFLAKQDTSYFEPFVRHHPVLNFEYSVFCTKLAHDIFALERDPTPHLTNEILVEKIATALILSELLAHLYRHYLTVPREVARLEAEQAIYRNWLNNRYFRFPQPTRPTTKTAGFFAQKIREKTAEVNWLRLFATRTRRVFATAILIPMVKDLNYFYHFISVADQYARPAIAYFSWLFYIPRLTVNIALLLKHLIPGKWMNEEEKKLSFMARLQAQLQRRWFELGNDSIWFAGSLLNCFVFTGTLAPFGMYLAISLALFDALWVGLRAFIELRRLKELEFFYRKKEAELTGGEHAAELEELKEYQQQLQQYIDFEWQRLLLNVTSVTCLFFAMCLAIPLITNPVIPFIGASLVITITLLTYIKVQLLEKERPVNPIMKLAEPQYADLLKDKGFFKARNLAPSSQTLQEEATVEDLFSPIVTTNNELTC</sequence>
<gene>
    <name evidence="2" type="ORF">Ljam_2115</name>
</gene>
<dbReference type="PATRIC" id="fig|455.5.peg.2230"/>
<keyword evidence="1" id="KW-0812">Transmembrane</keyword>